<dbReference type="RefSeq" id="WP_166033909.1">
    <property type="nucleotide sequence ID" value="NZ_CP049887.1"/>
</dbReference>
<dbReference type="InterPro" id="IPR035929">
    <property type="entry name" value="CoaB-like_sf"/>
</dbReference>
<feature type="domain" description="DNA/pantothenate metabolism flavoprotein C-terminal" evidence="1">
    <location>
        <begin position="2"/>
        <end position="101"/>
    </location>
</feature>
<dbReference type="InterPro" id="IPR011848">
    <property type="entry name" value="CoaB_strep"/>
</dbReference>
<dbReference type="SUPFAM" id="SSF102645">
    <property type="entry name" value="CoaB-like"/>
    <property type="match status" value="1"/>
</dbReference>
<dbReference type="GO" id="GO:0015937">
    <property type="term" value="P:coenzyme A biosynthetic process"/>
    <property type="evidence" value="ECO:0007669"/>
    <property type="project" value="UniProtKB-ARBA"/>
</dbReference>
<dbReference type="NCBIfam" id="TIGR02114">
    <property type="entry name" value="coaB_strep"/>
    <property type="match status" value="1"/>
</dbReference>
<organism evidence="2 3">
    <name type="scientific">Vagococcus hydrophili</name>
    <dbReference type="NCBI Taxonomy" id="2714947"/>
    <lineage>
        <taxon>Bacteria</taxon>
        <taxon>Bacillati</taxon>
        <taxon>Bacillota</taxon>
        <taxon>Bacilli</taxon>
        <taxon>Lactobacillales</taxon>
        <taxon>Enterococcaceae</taxon>
        <taxon>Vagococcus</taxon>
    </lineage>
</organism>
<evidence type="ECO:0000313" key="3">
    <source>
        <dbReference type="Proteomes" id="UP000501747"/>
    </source>
</evidence>
<dbReference type="KEGG" id="vhy:G7082_03880"/>
<dbReference type="AlphaFoldDB" id="A0A6G8ARW7"/>
<accession>A0A6G8ARW7</accession>
<dbReference type="Gene3D" id="3.40.50.10300">
    <property type="entry name" value="CoaB-like"/>
    <property type="match status" value="1"/>
</dbReference>
<reference evidence="2 3" key="1">
    <citation type="submission" date="2020-03" db="EMBL/GenBank/DDBJ databases">
        <title>Vagococcus sp. nov., isolated from beetles.</title>
        <authorList>
            <person name="Hyun D.-W."/>
            <person name="Bae J.-W."/>
        </authorList>
    </citation>
    <scope>NUCLEOTIDE SEQUENCE [LARGE SCALE GENOMIC DNA]</scope>
    <source>
        <strain evidence="2 3">HDW17B</strain>
    </source>
</reference>
<name>A0A6G8ARW7_9ENTE</name>
<dbReference type="InterPro" id="IPR007085">
    <property type="entry name" value="DNA/pantothenate-metab_flavo_C"/>
</dbReference>
<dbReference type="Pfam" id="PF04127">
    <property type="entry name" value="DFP"/>
    <property type="match status" value="2"/>
</dbReference>
<sequence length="251" mass="27980">MNILITSGGTSEKIDDVRHLTNHATGRLGKEIAQALEEDGITIHYVHGPKAVLPKASNCQFYPIASVSELYTIMEKLLTTISFDYVIHSMAVSDYELDAATDEVLLAQTIAQYVMKQSFTTEAELTEIIKNSLFDSEALQQKAQKKISSKNEKLILMMKKAPKVIGHIKQWQPETHLIGFKLLVDVSEEHLVSIAQESITKNQADLILANDLTQISDNQHHALLVSKNGIEQRFSTKQDIAQGIKKIILSN</sequence>
<protein>
    <submittedName>
        <fullName evidence="2">Phosphopantothenate--cysteine ligase</fullName>
        <ecNumber evidence="2">6.3.2.5</ecNumber>
    </submittedName>
</protein>
<keyword evidence="3" id="KW-1185">Reference proteome</keyword>
<evidence type="ECO:0000313" key="2">
    <source>
        <dbReference type="EMBL" id="QIL47737.1"/>
    </source>
</evidence>
<dbReference type="Proteomes" id="UP000501747">
    <property type="component" value="Chromosome"/>
</dbReference>
<keyword evidence="2" id="KW-0436">Ligase</keyword>
<feature type="domain" description="DNA/pantothenate metabolism flavoprotein C-terminal" evidence="1">
    <location>
        <begin position="140"/>
        <end position="248"/>
    </location>
</feature>
<gene>
    <name evidence="2" type="primary">coaB</name>
    <name evidence="2" type="ORF">G7082_03880</name>
</gene>
<dbReference type="EMBL" id="CP049887">
    <property type="protein sequence ID" value="QIL47737.1"/>
    <property type="molecule type" value="Genomic_DNA"/>
</dbReference>
<proteinExistence type="predicted"/>
<dbReference type="GO" id="GO:0004632">
    <property type="term" value="F:phosphopantothenate--cysteine ligase activity"/>
    <property type="evidence" value="ECO:0007669"/>
    <property type="project" value="UniProtKB-EC"/>
</dbReference>
<evidence type="ECO:0000259" key="1">
    <source>
        <dbReference type="Pfam" id="PF04127"/>
    </source>
</evidence>
<dbReference type="EC" id="6.3.2.5" evidence="2"/>